<dbReference type="SUPFAM" id="SSF46785">
    <property type="entry name" value="Winged helix' DNA-binding domain"/>
    <property type="match status" value="1"/>
</dbReference>
<keyword evidence="3" id="KW-0804">Transcription</keyword>
<dbReference type="Pfam" id="PF01037">
    <property type="entry name" value="AsnC_trans_reg"/>
    <property type="match status" value="1"/>
</dbReference>
<keyword evidence="6" id="KW-1185">Reference proteome</keyword>
<name>A0A3D9V0E9_9MICO</name>
<keyword evidence="1" id="KW-0805">Transcription regulation</keyword>
<dbReference type="Proteomes" id="UP000256253">
    <property type="component" value="Unassembled WGS sequence"/>
</dbReference>
<dbReference type="InterPro" id="IPR019887">
    <property type="entry name" value="Tscrpt_reg_AsnC/Lrp_C"/>
</dbReference>
<dbReference type="InterPro" id="IPR036388">
    <property type="entry name" value="WH-like_DNA-bd_sf"/>
</dbReference>
<evidence type="ECO:0000256" key="1">
    <source>
        <dbReference type="ARBA" id="ARBA00023015"/>
    </source>
</evidence>
<dbReference type="SMART" id="SM00344">
    <property type="entry name" value="HTH_ASNC"/>
    <property type="match status" value="1"/>
</dbReference>
<evidence type="ECO:0000256" key="3">
    <source>
        <dbReference type="ARBA" id="ARBA00023163"/>
    </source>
</evidence>
<dbReference type="PANTHER" id="PTHR30154:SF34">
    <property type="entry name" value="TRANSCRIPTIONAL REGULATOR AZLB"/>
    <property type="match status" value="1"/>
</dbReference>
<organism evidence="5 6">
    <name type="scientific">Calidifontibacter indicus</name>
    <dbReference type="NCBI Taxonomy" id="419650"/>
    <lineage>
        <taxon>Bacteria</taxon>
        <taxon>Bacillati</taxon>
        <taxon>Actinomycetota</taxon>
        <taxon>Actinomycetes</taxon>
        <taxon>Micrococcales</taxon>
        <taxon>Dermacoccaceae</taxon>
        <taxon>Calidifontibacter</taxon>
    </lineage>
</organism>
<dbReference type="Gene3D" id="1.10.10.10">
    <property type="entry name" value="Winged helix-like DNA-binding domain superfamily/Winged helix DNA-binding domain"/>
    <property type="match status" value="1"/>
</dbReference>
<dbReference type="PANTHER" id="PTHR30154">
    <property type="entry name" value="LEUCINE-RESPONSIVE REGULATORY PROTEIN"/>
    <property type="match status" value="1"/>
</dbReference>
<evidence type="ECO:0000256" key="2">
    <source>
        <dbReference type="ARBA" id="ARBA00023125"/>
    </source>
</evidence>
<reference evidence="5 6" key="1">
    <citation type="submission" date="2018-08" db="EMBL/GenBank/DDBJ databases">
        <title>Sequencing the genomes of 1000 actinobacteria strains.</title>
        <authorList>
            <person name="Klenk H.-P."/>
        </authorList>
    </citation>
    <scope>NUCLEOTIDE SEQUENCE [LARGE SCALE GENOMIC DNA]</scope>
    <source>
        <strain evidence="5 6">DSM 22967</strain>
    </source>
</reference>
<dbReference type="InterPro" id="IPR019888">
    <property type="entry name" value="Tscrpt_reg_AsnC-like"/>
</dbReference>
<evidence type="ECO:0000313" key="5">
    <source>
        <dbReference type="EMBL" id="REF30561.1"/>
    </source>
</evidence>
<evidence type="ECO:0000259" key="4">
    <source>
        <dbReference type="PROSITE" id="PS50956"/>
    </source>
</evidence>
<dbReference type="Pfam" id="PF13404">
    <property type="entry name" value="HTH_AsnC-type"/>
    <property type="match status" value="1"/>
</dbReference>
<dbReference type="InterPro" id="IPR036390">
    <property type="entry name" value="WH_DNA-bd_sf"/>
</dbReference>
<dbReference type="SUPFAM" id="SSF54909">
    <property type="entry name" value="Dimeric alpha+beta barrel"/>
    <property type="match status" value="1"/>
</dbReference>
<dbReference type="GO" id="GO:0005829">
    <property type="term" value="C:cytosol"/>
    <property type="evidence" value="ECO:0007669"/>
    <property type="project" value="TreeGrafter"/>
</dbReference>
<dbReference type="Gene3D" id="3.30.70.920">
    <property type="match status" value="1"/>
</dbReference>
<keyword evidence="2" id="KW-0238">DNA-binding</keyword>
<sequence>MLTVHRMTGLLASNKYTLSMIDELDRRLLKLLDTQPQIGVLGASRALDVARGTVQARLDKLRDRGVIASESPSLSPSALGYPVTAFCTLSISQRHGHDPVITHLGQIPEVLEVHTITGEGDLWIRIVGRDNGDLQRVLDEVLATDLVVRSSTVIALAELLPYRTLPLLDARAGD</sequence>
<gene>
    <name evidence="5" type="ORF">DFJ65_1573</name>
</gene>
<evidence type="ECO:0000313" key="6">
    <source>
        <dbReference type="Proteomes" id="UP000256253"/>
    </source>
</evidence>
<feature type="domain" description="HTH asnC-type" evidence="4">
    <location>
        <begin position="21"/>
        <end position="82"/>
    </location>
</feature>
<dbReference type="AlphaFoldDB" id="A0A3D9V0E9"/>
<dbReference type="InterPro" id="IPR011008">
    <property type="entry name" value="Dimeric_a/b-barrel"/>
</dbReference>
<dbReference type="EMBL" id="QTUA01000001">
    <property type="protein sequence ID" value="REF30561.1"/>
    <property type="molecule type" value="Genomic_DNA"/>
</dbReference>
<dbReference type="PROSITE" id="PS50956">
    <property type="entry name" value="HTH_ASNC_2"/>
    <property type="match status" value="1"/>
</dbReference>
<dbReference type="InterPro" id="IPR000485">
    <property type="entry name" value="AsnC-type_HTH_dom"/>
</dbReference>
<dbReference type="GO" id="GO:0043565">
    <property type="term" value="F:sequence-specific DNA binding"/>
    <property type="evidence" value="ECO:0007669"/>
    <property type="project" value="InterPro"/>
</dbReference>
<accession>A0A3D9V0E9</accession>
<dbReference type="GO" id="GO:0043200">
    <property type="term" value="P:response to amino acid"/>
    <property type="evidence" value="ECO:0007669"/>
    <property type="project" value="TreeGrafter"/>
</dbReference>
<proteinExistence type="predicted"/>
<protein>
    <submittedName>
        <fullName evidence="5">AsnC family transcriptional regulator</fullName>
    </submittedName>
</protein>
<comment type="caution">
    <text evidence="5">The sequence shown here is derived from an EMBL/GenBank/DDBJ whole genome shotgun (WGS) entry which is preliminary data.</text>
</comment>